<comment type="caution">
    <text evidence="3">The sequence shown here is derived from an EMBL/GenBank/DDBJ whole genome shotgun (WGS) entry which is preliminary data.</text>
</comment>
<keyword evidence="2" id="KW-0472">Membrane</keyword>
<dbReference type="EMBL" id="VOAH01000005">
    <property type="protein sequence ID" value="TVP40939.1"/>
    <property type="molecule type" value="Genomic_DNA"/>
</dbReference>
<accession>A0A557SWG1</accession>
<evidence type="ECO:0000313" key="3">
    <source>
        <dbReference type="EMBL" id="TVP40939.1"/>
    </source>
</evidence>
<evidence type="ECO:0008006" key="5">
    <source>
        <dbReference type="Google" id="ProtNLM"/>
    </source>
</evidence>
<name>A0A557SWG1_9ARCH</name>
<keyword evidence="2" id="KW-1133">Transmembrane helix</keyword>
<dbReference type="AlphaFoldDB" id="A0A557SWG1"/>
<feature type="transmembrane region" description="Helical" evidence="2">
    <location>
        <begin position="7"/>
        <end position="26"/>
    </location>
</feature>
<protein>
    <recommendedName>
        <fullName evidence="5">PsbP C-terminal domain-containing protein</fullName>
    </recommendedName>
</protein>
<evidence type="ECO:0000256" key="1">
    <source>
        <dbReference type="SAM" id="MobiDB-lite"/>
    </source>
</evidence>
<proteinExistence type="predicted"/>
<evidence type="ECO:0000256" key="2">
    <source>
        <dbReference type="SAM" id="Phobius"/>
    </source>
</evidence>
<dbReference type="Proteomes" id="UP000315289">
    <property type="component" value="Unassembled WGS sequence"/>
</dbReference>
<feature type="region of interest" description="Disordered" evidence="1">
    <location>
        <begin position="200"/>
        <end position="220"/>
    </location>
</feature>
<feature type="compositionally biased region" description="Acidic residues" evidence="1">
    <location>
        <begin position="209"/>
        <end position="220"/>
    </location>
</feature>
<sequence length="220" mass="24906">MYSLKVLVFYSAVFCFGLITLTYYEYNLVYGSLASSNSTESNLNYTIYSNDRLGISFEYPSEWNVDEKINRFSKYSDVQVYNGSSSFKIMKSQSISDTEMAEKLGGLKEVVELILPPEERVVGEIEENMYAIDGTDTVSVLTAMEGLTNIPDKGLERILLIHDDVLYILTYQNIVDKFDSKQSQETIGHILSSFRFIDSNNEDGRDGDGDNEDDDQNLTS</sequence>
<reference evidence="3 4" key="1">
    <citation type="journal article" date="2019" name="Front. Microbiol.">
        <title>Ammonia Oxidation by the Arctic Terrestrial Thaumarchaeote Candidatus Nitrosocosmicus arcticus Is Stimulated by Increasing Temperatures.</title>
        <authorList>
            <person name="Alves R.J.E."/>
            <person name="Kerou M."/>
            <person name="Zappe A."/>
            <person name="Bittner R."/>
            <person name="Abby S.S."/>
            <person name="Schmidt H.A."/>
            <person name="Pfeifer K."/>
            <person name="Schleper C."/>
        </authorList>
    </citation>
    <scope>NUCLEOTIDE SEQUENCE [LARGE SCALE GENOMIC DNA]</scope>
    <source>
        <strain evidence="3 4">Kfb</strain>
    </source>
</reference>
<dbReference type="Pfam" id="PF18933">
    <property type="entry name" value="PsbP_2"/>
    <property type="match status" value="1"/>
</dbReference>
<gene>
    <name evidence="3" type="ORF">NARC_50120</name>
</gene>
<keyword evidence="4" id="KW-1185">Reference proteome</keyword>
<organism evidence="3 4">
    <name type="scientific">Candidatus Nitrosocosmicus arcticus</name>
    <dbReference type="NCBI Taxonomy" id="2035267"/>
    <lineage>
        <taxon>Archaea</taxon>
        <taxon>Nitrososphaerota</taxon>
        <taxon>Nitrososphaeria</taxon>
        <taxon>Nitrososphaerales</taxon>
        <taxon>Nitrososphaeraceae</taxon>
        <taxon>Candidatus Nitrosocosmicus</taxon>
    </lineage>
</organism>
<keyword evidence="2" id="KW-0812">Transmembrane</keyword>
<evidence type="ECO:0000313" key="4">
    <source>
        <dbReference type="Proteomes" id="UP000315289"/>
    </source>
</evidence>